<proteinExistence type="predicted"/>
<keyword evidence="1" id="KW-1185">Reference proteome</keyword>
<organism evidence="1 2">
    <name type="scientific">Acrobeloides nanus</name>
    <dbReference type="NCBI Taxonomy" id="290746"/>
    <lineage>
        <taxon>Eukaryota</taxon>
        <taxon>Metazoa</taxon>
        <taxon>Ecdysozoa</taxon>
        <taxon>Nematoda</taxon>
        <taxon>Chromadorea</taxon>
        <taxon>Rhabditida</taxon>
        <taxon>Tylenchina</taxon>
        <taxon>Cephalobomorpha</taxon>
        <taxon>Cephaloboidea</taxon>
        <taxon>Cephalobidae</taxon>
        <taxon>Acrobeloides</taxon>
    </lineage>
</organism>
<protein>
    <submittedName>
        <fullName evidence="2">Uncharacterized protein</fullName>
    </submittedName>
</protein>
<evidence type="ECO:0000313" key="1">
    <source>
        <dbReference type="Proteomes" id="UP000887540"/>
    </source>
</evidence>
<sequence length="101" mass="11491">MEVGTERFLLSGQCAANACTCDNQWRSNDINEGPENVFCSSYRFDKSFNKYVNKCKPDSTSEICLLFKQYVESNNSPNRTSKWGTFDGRFGIDLSRDYVGS</sequence>
<name>A0A914EFR2_9BILA</name>
<accession>A0A914EFR2</accession>
<reference evidence="2" key="1">
    <citation type="submission" date="2022-11" db="UniProtKB">
        <authorList>
            <consortium name="WormBaseParasite"/>
        </authorList>
    </citation>
    <scope>IDENTIFICATION</scope>
</reference>
<dbReference type="WBParaSite" id="ACRNAN_scaffold7458.g32613.t1">
    <property type="protein sequence ID" value="ACRNAN_scaffold7458.g32613.t1"/>
    <property type="gene ID" value="ACRNAN_scaffold7458.g32613"/>
</dbReference>
<evidence type="ECO:0000313" key="2">
    <source>
        <dbReference type="WBParaSite" id="ACRNAN_scaffold7458.g32613.t1"/>
    </source>
</evidence>
<dbReference type="AlphaFoldDB" id="A0A914EFR2"/>
<dbReference type="Proteomes" id="UP000887540">
    <property type="component" value="Unplaced"/>
</dbReference>